<dbReference type="GO" id="GO:0003676">
    <property type="term" value="F:nucleic acid binding"/>
    <property type="evidence" value="ECO:0007669"/>
    <property type="project" value="InterPro"/>
</dbReference>
<dbReference type="PANTHER" id="PTHR37984:SF5">
    <property type="entry name" value="PROTEIN NYNRIN-LIKE"/>
    <property type="match status" value="1"/>
</dbReference>
<dbReference type="InterPro" id="IPR050951">
    <property type="entry name" value="Retrovirus_Pol_polyprotein"/>
</dbReference>
<feature type="domain" description="Integrase catalytic" evidence="1">
    <location>
        <begin position="78"/>
        <end position="156"/>
    </location>
</feature>
<dbReference type="PROSITE" id="PS50994">
    <property type="entry name" value="INTEGRASE"/>
    <property type="match status" value="1"/>
</dbReference>
<dbReference type="InterPro" id="IPR001584">
    <property type="entry name" value="Integrase_cat-core"/>
</dbReference>
<dbReference type="InterPro" id="IPR036397">
    <property type="entry name" value="RNaseH_sf"/>
</dbReference>
<dbReference type="AlphaFoldDB" id="A0A6P7TW56"/>
<dbReference type="KEGG" id="osn:115226144"/>
<evidence type="ECO:0000313" key="3">
    <source>
        <dbReference type="RefSeq" id="XP_029653001.1"/>
    </source>
</evidence>
<evidence type="ECO:0000259" key="1">
    <source>
        <dbReference type="PROSITE" id="PS50994"/>
    </source>
</evidence>
<dbReference type="InterPro" id="IPR012337">
    <property type="entry name" value="RNaseH-like_sf"/>
</dbReference>
<dbReference type="GO" id="GO:0015074">
    <property type="term" value="P:DNA integration"/>
    <property type="evidence" value="ECO:0007669"/>
    <property type="project" value="InterPro"/>
</dbReference>
<evidence type="ECO:0000313" key="2">
    <source>
        <dbReference type="Proteomes" id="UP000515154"/>
    </source>
</evidence>
<proteinExistence type="predicted"/>
<dbReference type="Gene3D" id="3.30.420.10">
    <property type="entry name" value="Ribonuclease H-like superfamily/Ribonuclease H"/>
    <property type="match status" value="1"/>
</dbReference>
<accession>A0A6P7TW56</accession>
<reference evidence="3" key="1">
    <citation type="submission" date="2025-08" db="UniProtKB">
        <authorList>
            <consortium name="RefSeq"/>
        </authorList>
    </citation>
    <scope>IDENTIFICATION</scope>
</reference>
<gene>
    <name evidence="3" type="primary">LOC115226144</name>
</gene>
<keyword evidence="2" id="KW-1185">Reference proteome</keyword>
<dbReference type="Proteomes" id="UP000515154">
    <property type="component" value="Linkage group LG2"/>
</dbReference>
<dbReference type="PANTHER" id="PTHR37984">
    <property type="entry name" value="PROTEIN CBG26694"/>
    <property type="match status" value="1"/>
</dbReference>
<name>A0A6P7TW56_9MOLL</name>
<protein>
    <submittedName>
        <fullName evidence="3">Uncharacterized protein K02A2.6-like</fullName>
    </submittedName>
</protein>
<dbReference type="RefSeq" id="XP_029653001.1">
    <property type="nucleotide sequence ID" value="XM_029797141.1"/>
</dbReference>
<organism evidence="2 3">
    <name type="scientific">Octopus sinensis</name>
    <name type="common">East Asian common octopus</name>
    <dbReference type="NCBI Taxonomy" id="2607531"/>
    <lineage>
        <taxon>Eukaryota</taxon>
        <taxon>Metazoa</taxon>
        <taxon>Spiralia</taxon>
        <taxon>Lophotrochozoa</taxon>
        <taxon>Mollusca</taxon>
        <taxon>Cephalopoda</taxon>
        <taxon>Coleoidea</taxon>
        <taxon>Octopodiformes</taxon>
        <taxon>Octopoda</taxon>
        <taxon>Incirrata</taxon>
        <taxon>Octopodidae</taxon>
        <taxon>Octopus</taxon>
    </lineage>
</organism>
<sequence length="156" mass="17956">MRWCHNVYVNCSSTKCITKTSIATIPLWAPRNVQNESFSEELRILANLYRDMKKLVKACRGCMLATKVPPVKYQPWPDTESPWSRIPINYAGPLNGAYYMIIVDNCTKWPKVCRCNKPTAKTTIKFLFKLFARYGIPDTLVSDSGTQFTGYKLRNF</sequence>
<dbReference type="SUPFAM" id="SSF53098">
    <property type="entry name" value="Ribonuclease H-like"/>
    <property type="match status" value="1"/>
</dbReference>